<dbReference type="Proteomes" id="UP000053477">
    <property type="component" value="Unassembled WGS sequence"/>
</dbReference>
<dbReference type="GO" id="GO:0000287">
    <property type="term" value="F:magnesium ion binding"/>
    <property type="evidence" value="ECO:0007669"/>
    <property type="project" value="TreeGrafter"/>
</dbReference>
<dbReference type="GO" id="GO:0050897">
    <property type="term" value="F:cobalt ion binding"/>
    <property type="evidence" value="ECO:0007669"/>
    <property type="project" value="TreeGrafter"/>
</dbReference>
<feature type="region of interest" description="Disordered" evidence="8">
    <location>
        <begin position="94"/>
        <end position="115"/>
    </location>
</feature>
<keyword evidence="7 9" id="KW-0472">Membrane</keyword>
<keyword evidence="4" id="KW-1003">Cell membrane</keyword>
<dbReference type="PANTHER" id="PTHR46494:SF1">
    <property type="entry name" value="CORA FAMILY METAL ION TRANSPORTER (EUROFUNG)"/>
    <property type="match status" value="1"/>
</dbReference>
<evidence type="ECO:0008006" key="12">
    <source>
        <dbReference type="Google" id="ProtNLM"/>
    </source>
</evidence>
<dbReference type="GO" id="GO:0015087">
    <property type="term" value="F:cobalt ion transmembrane transporter activity"/>
    <property type="evidence" value="ECO:0007669"/>
    <property type="project" value="TreeGrafter"/>
</dbReference>
<comment type="similarity">
    <text evidence="2">Belongs to the CorA metal ion transporter (MIT) (TC 1.A.35) family.</text>
</comment>
<evidence type="ECO:0000256" key="9">
    <source>
        <dbReference type="SAM" id="Phobius"/>
    </source>
</evidence>
<dbReference type="STRING" id="27342.A0A0H2S7B2"/>
<evidence type="ECO:0000256" key="7">
    <source>
        <dbReference type="ARBA" id="ARBA00023136"/>
    </source>
</evidence>
<gene>
    <name evidence="10" type="ORF">SCHPADRAFT_934778</name>
</gene>
<feature type="region of interest" description="Disordered" evidence="8">
    <location>
        <begin position="1"/>
        <end position="81"/>
    </location>
</feature>
<dbReference type="SUPFAM" id="SSF144083">
    <property type="entry name" value="Magnesium transport protein CorA, transmembrane region"/>
    <property type="match status" value="1"/>
</dbReference>
<evidence type="ECO:0000256" key="4">
    <source>
        <dbReference type="ARBA" id="ARBA00022475"/>
    </source>
</evidence>
<dbReference type="AlphaFoldDB" id="A0A0H2S7B2"/>
<protein>
    <recommendedName>
        <fullName evidence="12">Cora-domain-containing protein</fullName>
    </recommendedName>
</protein>
<keyword evidence="11" id="KW-1185">Reference proteome</keyword>
<dbReference type="EMBL" id="KQ085883">
    <property type="protein sequence ID" value="KLO20175.1"/>
    <property type="molecule type" value="Genomic_DNA"/>
</dbReference>
<evidence type="ECO:0000256" key="6">
    <source>
        <dbReference type="ARBA" id="ARBA00022989"/>
    </source>
</evidence>
<dbReference type="InterPro" id="IPR045863">
    <property type="entry name" value="CorA_TM1_TM2"/>
</dbReference>
<proteinExistence type="inferred from homology"/>
<dbReference type="GO" id="GO:0005886">
    <property type="term" value="C:plasma membrane"/>
    <property type="evidence" value="ECO:0007669"/>
    <property type="project" value="UniProtKB-SubCell"/>
</dbReference>
<evidence type="ECO:0000256" key="2">
    <source>
        <dbReference type="ARBA" id="ARBA00009765"/>
    </source>
</evidence>
<reference evidence="10 11" key="1">
    <citation type="submission" date="2015-04" db="EMBL/GenBank/DDBJ databases">
        <title>Complete genome sequence of Schizopora paradoxa KUC8140, a cosmopolitan wood degrader in East Asia.</title>
        <authorList>
            <consortium name="DOE Joint Genome Institute"/>
            <person name="Min B."/>
            <person name="Park H."/>
            <person name="Jang Y."/>
            <person name="Kim J.-J."/>
            <person name="Kim K.H."/>
            <person name="Pangilinan J."/>
            <person name="Lipzen A."/>
            <person name="Riley R."/>
            <person name="Grigoriev I.V."/>
            <person name="Spatafora J.W."/>
            <person name="Choi I.-G."/>
        </authorList>
    </citation>
    <scope>NUCLEOTIDE SEQUENCE [LARGE SCALE GENOMIC DNA]</scope>
    <source>
        <strain evidence="10 11">KUC8140</strain>
    </source>
</reference>
<evidence type="ECO:0000256" key="5">
    <source>
        <dbReference type="ARBA" id="ARBA00022692"/>
    </source>
</evidence>
<dbReference type="PANTHER" id="PTHR46494">
    <property type="entry name" value="CORA FAMILY METAL ION TRANSPORTER (EUROFUNG)"/>
    <property type="match status" value="1"/>
</dbReference>
<keyword evidence="5 9" id="KW-0812">Transmembrane</keyword>
<evidence type="ECO:0000256" key="1">
    <source>
        <dbReference type="ARBA" id="ARBA00004651"/>
    </source>
</evidence>
<evidence type="ECO:0000313" key="11">
    <source>
        <dbReference type="Proteomes" id="UP000053477"/>
    </source>
</evidence>
<evidence type="ECO:0000256" key="3">
    <source>
        <dbReference type="ARBA" id="ARBA00022448"/>
    </source>
</evidence>
<feature type="transmembrane region" description="Helical" evidence="9">
    <location>
        <begin position="536"/>
        <end position="559"/>
    </location>
</feature>
<feature type="compositionally biased region" description="Basic and acidic residues" evidence="8">
    <location>
        <begin position="14"/>
        <end position="25"/>
    </location>
</feature>
<dbReference type="GO" id="GO:0015095">
    <property type="term" value="F:magnesium ion transmembrane transporter activity"/>
    <property type="evidence" value="ECO:0007669"/>
    <property type="project" value="TreeGrafter"/>
</dbReference>
<feature type="transmembrane region" description="Helical" evidence="9">
    <location>
        <begin position="503"/>
        <end position="530"/>
    </location>
</feature>
<organism evidence="10 11">
    <name type="scientific">Schizopora paradoxa</name>
    <dbReference type="NCBI Taxonomy" id="27342"/>
    <lineage>
        <taxon>Eukaryota</taxon>
        <taxon>Fungi</taxon>
        <taxon>Dikarya</taxon>
        <taxon>Basidiomycota</taxon>
        <taxon>Agaricomycotina</taxon>
        <taxon>Agaricomycetes</taxon>
        <taxon>Hymenochaetales</taxon>
        <taxon>Schizoporaceae</taxon>
        <taxon>Schizopora</taxon>
    </lineage>
</organism>
<dbReference type="Gene3D" id="3.30.460.20">
    <property type="entry name" value="CorA soluble domain-like"/>
    <property type="match status" value="1"/>
</dbReference>
<dbReference type="InterPro" id="IPR045861">
    <property type="entry name" value="CorA_cytoplasmic_dom"/>
</dbReference>
<accession>A0A0H2S7B2</accession>
<dbReference type="OrthoDB" id="165352at2759"/>
<keyword evidence="3" id="KW-0813">Transport</keyword>
<keyword evidence="6 9" id="KW-1133">Transmembrane helix</keyword>
<comment type="subcellular location">
    <subcellularLocation>
        <location evidence="1">Cell membrane</location>
        <topology evidence="1">Multi-pass membrane protein</topology>
    </subcellularLocation>
</comment>
<name>A0A0H2S7B2_9AGAM</name>
<dbReference type="InterPro" id="IPR002523">
    <property type="entry name" value="MgTranspt_CorA/ZnTranspt_ZntB"/>
</dbReference>
<evidence type="ECO:0000313" key="10">
    <source>
        <dbReference type="EMBL" id="KLO20175.1"/>
    </source>
</evidence>
<feature type="compositionally biased region" description="Polar residues" evidence="8">
    <location>
        <begin position="94"/>
        <end position="109"/>
    </location>
</feature>
<dbReference type="SUPFAM" id="SSF143865">
    <property type="entry name" value="CorA soluble domain-like"/>
    <property type="match status" value="1"/>
</dbReference>
<sequence length="579" mass="65717">MFGGSKSIFDDPLNSDRDDKDDKAAVRQFSWTVGLEDQRSREQSTLNNSRKNDKVQSLQTSGSPTRDMHASTLLPKKSEPIVTPRLLESESALQSTIETSTTAMSSRSDVNNKRQDSDLREIRMLRNLRELPQSEAGAEPGVDPRKLDACVRYGRIRASCKIDVISYSSDCISFETFGNKGFLEYLSNPEAIARAPWPKVRWINVGGISWDVISALTQKYDIHPLALEDVIHGRMNSRSKADYFSKHLFIRVLRHTILPEDAPRPYLEAVTPVISGIPLVQSCQCPPSHHKRQDKAKALAIEDLKRGERVNVATLPFFIFLYKDGTVITLNPHNDSDFVTPIVARLRERGTGLRATADPSMLVQSLLDLIVDKTLEVVDEYQHKILKLEQNVLIRPDMKTVRYLHILSEDLSMHKRTLEPIKKLVYGLGRYDRYRCAALEEGADITKAQGYMSPRSIIYLADVYDHIDHAINSMDMFAFISENLINYTFNMASYEMNDTMKRLTYVTIVCLPLTLLSGYFGMNFGVFWSVSNNSDLYYWEIAVPMMVIVALILMCSDFVERSWIALNARKVGISCRGSF</sequence>
<dbReference type="Pfam" id="PF01544">
    <property type="entry name" value="CorA"/>
    <property type="match status" value="1"/>
</dbReference>
<dbReference type="InParanoid" id="A0A0H2S7B2"/>
<evidence type="ECO:0000256" key="8">
    <source>
        <dbReference type="SAM" id="MobiDB-lite"/>
    </source>
</evidence>
<feature type="compositionally biased region" description="Polar residues" evidence="8">
    <location>
        <begin position="43"/>
        <end position="64"/>
    </location>
</feature>
<dbReference type="Gene3D" id="1.20.58.340">
    <property type="entry name" value="Magnesium transport protein CorA, transmembrane region"/>
    <property type="match status" value="2"/>
</dbReference>